<sequence length="69" mass="7889">IDIIVLSEFAQVSYYAYEQRKILNLANHGVLKILEMGKKAVDVLAPSNRIYLKQQKVILSALKKMKNLD</sequence>
<dbReference type="EMBL" id="QNZK01000106">
    <property type="protein sequence ID" value="RTZ86434.1"/>
    <property type="molecule type" value="Genomic_DNA"/>
</dbReference>
<organism evidence="1 2">
    <name type="scientific">SAR324 cluster bacterium</name>
    <dbReference type="NCBI Taxonomy" id="2024889"/>
    <lineage>
        <taxon>Bacteria</taxon>
        <taxon>Deltaproteobacteria</taxon>
        <taxon>SAR324 cluster</taxon>
    </lineage>
</organism>
<feature type="non-terminal residue" evidence="1">
    <location>
        <position position="1"/>
    </location>
</feature>
<evidence type="ECO:0000313" key="2">
    <source>
        <dbReference type="Proteomes" id="UP000287917"/>
    </source>
</evidence>
<accession>A0A432GSI1</accession>
<dbReference type="Proteomes" id="UP000287917">
    <property type="component" value="Unassembled WGS sequence"/>
</dbReference>
<gene>
    <name evidence="1" type="ORF">DSY96_02990</name>
</gene>
<reference evidence="1 2" key="1">
    <citation type="submission" date="2018-06" db="EMBL/GenBank/DDBJ databases">
        <title>Combined omics and stable isotope probing to characterize newly discovered Mariana Back-Arc vent microbial communities.</title>
        <authorList>
            <person name="Trembath-Reichert E."/>
            <person name="Huber J.A."/>
        </authorList>
    </citation>
    <scope>NUCLEOTIDE SEQUENCE [LARGE SCALE GENOMIC DNA]</scope>
    <source>
        <strain evidence="1">MAG 58</strain>
    </source>
</reference>
<proteinExistence type="predicted"/>
<dbReference type="AlphaFoldDB" id="A0A432GSI1"/>
<evidence type="ECO:0000313" key="1">
    <source>
        <dbReference type="EMBL" id="RTZ86434.1"/>
    </source>
</evidence>
<comment type="caution">
    <text evidence="1">The sequence shown here is derived from an EMBL/GenBank/DDBJ whole genome shotgun (WGS) entry which is preliminary data.</text>
</comment>
<name>A0A432GSI1_9DELT</name>
<protein>
    <submittedName>
        <fullName evidence="1">Uncharacterized protein</fullName>
    </submittedName>
</protein>